<evidence type="ECO:0000256" key="4">
    <source>
        <dbReference type="ARBA" id="ARBA00022475"/>
    </source>
</evidence>
<dbReference type="Gene3D" id="3.30.565.10">
    <property type="entry name" value="Histidine kinase-like ATPase, C-terminal domain"/>
    <property type="match status" value="1"/>
</dbReference>
<evidence type="ECO:0000256" key="5">
    <source>
        <dbReference type="ARBA" id="ARBA00022553"/>
    </source>
</evidence>
<reference evidence="16" key="1">
    <citation type="journal article" date="2019" name="Int. J. Syst. Evol. Microbiol.">
        <title>The Global Catalogue of Microorganisms (GCM) 10K type strain sequencing project: providing services to taxonomists for standard genome sequencing and annotation.</title>
        <authorList>
            <consortium name="The Broad Institute Genomics Platform"/>
            <consortium name="The Broad Institute Genome Sequencing Center for Infectious Disease"/>
            <person name="Wu L."/>
            <person name="Ma J."/>
        </authorList>
    </citation>
    <scope>NUCLEOTIDE SEQUENCE [LARGE SCALE GENOMIC DNA]</scope>
    <source>
        <strain evidence="16">NBRC 110107</strain>
    </source>
</reference>
<keyword evidence="7 12" id="KW-0812">Transmembrane</keyword>
<dbReference type="InterPro" id="IPR001789">
    <property type="entry name" value="Sig_transdc_resp-reg_receiver"/>
</dbReference>
<feature type="domain" description="Response regulatory" evidence="14">
    <location>
        <begin position="574"/>
        <end position="691"/>
    </location>
</feature>
<dbReference type="Pfam" id="PF00072">
    <property type="entry name" value="Response_reg"/>
    <property type="match status" value="1"/>
</dbReference>
<evidence type="ECO:0000256" key="11">
    <source>
        <dbReference type="PROSITE-ProRule" id="PRU00169"/>
    </source>
</evidence>
<keyword evidence="9 12" id="KW-1133">Transmembrane helix</keyword>
<dbReference type="SUPFAM" id="SSF47384">
    <property type="entry name" value="Homodimeric domain of signal transducing histidine kinase"/>
    <property type="match status" value="1"/>
</dbReference>
<dbReference type="SMART" id="SM00388">
    <property type="entry name" value="HisKA"/>
    <property type="match status" value="1"/>
</dbReference>
<dbReference type="InterPro" id="IPR036890">
    <property type="entry name" value="HATPase_C_sf"/>
</dbReference>
<dbReference type="InterPro" id="IPR003594">
    <property type="entry name" value="HATPase_dom"/>
</dbReference>
<name>A0ABQ6BPY2_9CAUL</name>
<dbReference type="SMART" id="SM00387">
    <property type="entry name" value="HATPase_c"/>
    <property type="match status" value="1"/>
</dbReference>
<evidence type="ECO:0000256" key="2">
    <source>
        <dbReference type="ARBA" id="ARBA00004651"/>
    </source>
</evidence>
<dbReference type="PANTHER" id="PTHR43047:SF64">
    <property type="entry name" value="HISTIDINE KINASE CONTAINING CHEY-HOMOLOGOUS RECEIVER DOMAIN AND PAS DOMAIN-RELATED"/>
    <property type="match status" value="1"/>
</dbReference>
<evidence type="ECO:0000256" key="6">
    <source>
        <dbReference type="ARBA" id="ARBA00022679"/>
    </source>
</evidence>
<comment type="catalytic activity">
    <reaction evidence="1">
        <text>ATP + protein L-histidine = ADP + protein N-phospho-L-histidine.</text>
        <dbReference type="EC" id="2.7.13.3"/>
    </reaction>
</comment>
<dbReference type="PRINTS" id="PR00344">
    <property type="entry name" value="BCTRLSENSOR"/>
</dbReference>
<dbReference type="Gene3D" id="3.40.50.2300">
    <property type="match status" value="1"/>
</dbReference>
<dbReference type="EMBL" id="BSOY01000042">
    <property type="protein sequence ID" value="GLS01893.1"/>
    <property type="molecule type" value="Genomic_DNA"/>
</dbReference>
<accession>A0ABQ6BPY2</accession>
<dbReference type="PANTHER" id="PTHR43047">
    <property type="entry name" value="TWO-COMPONENT HISTIDINE PROTEIN KINASE"/>
    <property type="match status" value="1"/>
</dbReference>
<keyword evidence="6" id="KW-0808">Transferase</keyword>
<feature type="transmembrane region" description="Helical" evidence="12">
    <location>
        <begin position="128"/>
        <end position="149"/>
    </location>
</feature>
<dbReference type="InterPro" id="IPR004358">
    <property type="entry name" value="Sig_transdc_His_kin-like_C"/>
</dbReference>
<evidence type="ECO:0000256" key="7">
    <source>
        <dbReference type="ARBA" id="ARBA00022692"/>
    </source>
</evidence>
<feature type="transmembrane region" description="Helical" evidence="12">
    <location>
        <begin position="20"/>
        <end position="41"/>
    </location>
</feature>
<keyword evidence="5 11" id="KW-0597">Phosphoprotein</keyword>
<dbReference type="Proteomes" id="UP001156921">
    <property type="component" value="Unassembled WGS sequence"/>
</dbReference>
<feature type="transmembrane region" description="Helical" evidence="12">
    <location>
        <begin position="161"/>
        <end position="181"/>
    </location>
</feature>
<dbReference type="PROSITE" id="PS50109">
    <property type="entry name" value="HIS_KIN"/>
    <property type="match status" value="1"/>
</dbReference>
<dbReference type="CDD" id="cd17546">
    <property type="entry name" value="REC_hyHK_CKI1_RcsC-like"/>
    <property type="match status" value="1"/>
</dbReference>
<dbReference type="Pfam" id="PF00512">
    <property type="entry name" value="HisKA"/>
    <property type="match status" value="1"/>
</dbReference>
<dbReference type="InterPro" id="IPR003661">
    <property type="entry name" value="HisK_dim/P_dom"/>
</dbReference>
<feature type="domain" description="Histidine kinase" evidence="13">
    <location>
        <begin position="333"/>
        <end position="555"/>
    </location>
</feature>
<dbReference type="CDD" id="cd16922">
    <property type="entry name" value="HATPase_EvgS-ArcB-TorS-like"/>
    <property type="match status" value="1"/>
</dbReference>
<feature type="transmembrane region" description="Helical" evidence="12">
    <location>
        <begin position="232"/>
        <end position="254"/>
    </location>
</feature>
<evidence type="ECO:0000256" key="8">
    <source>
        <dbReference type="ARBA" id="ARBA00022777"/>
    </source>
</evidence>
<keyword evidence="16" id="KW-1185">Reference proteome</keyword>
<evidence type="ECO:0000259" key="14">
    <source>
        <dbReference type="PROSITE" id="PS50110"/>
    </source>
</evidence>
<evidence type="ECO:0000256" key="1">
    <source>
        <dbReference type="ARBA" id="ARBA00000085"/>
    </source>
</evidence>
<evidence type="ECO:0000313" key="15">
    <source>
        <dbReference type="EMBL" id="GLS01893.1"/>
    </source>
</evidence>
<feature type="transmembrane region" description="Helical" evidence="12">
    <location>
        <begin position="275"/>
        <end position="297"/>
    </location>
</feature>
<keyword evidence="8 15" id="KW-0418">Kinase</keyword>
<feature type="transmembrane region" description="Helical" evidence="12">
    <location>
        <begin position="95"/>
        <end position="116"/>
    </location>
</feature>
<feature type="transmembrane region" description="Helical" evidence="12">
    <location>
        <begin position="47"/>
        <end position="64"/>
    </location>
</feature>
<dbReference type="EC" id="2.7.13.3" evidence="3"/>
<organism evidence="15 16">
    <name type="scientific">Brevundimonas denitrificans</name>
    <dbReference type="NCBI Taxonomy" id="1443434"/>
    <lineage>
        <taxon>Bacteria</taxon>
        <taxon>Pseudomonadati</taxon>
        <taxon>Pseudomonadota</taxon>
        <taxon>Alphaproteobacteria</taxon>
        <taxon>Caulobacterales</taxon>
        <taxon>Caulobacteraceae</taxon>
        <taxon>Brevundimonas</taxon>
    </lineage>
</organism>
<dbReference type="GO" id="GO:0016301">
    <property type="term" value="F:kinase activity"/>
    <property type="evidence" value="ECO:0007669"/>
    <property type="project" value="UniProtKB-KW"/>
</dbReference>
<dbReference type="CDD" id="cd00082">
    <property type="entry name" value="HisKA"/>
    <property type="match status" value="1"/>
</dbReference>
<dbReference type="InterPro" id="IPR036097">
    <property type="entry name" value="HisK_dim/P_sf"/>
</dbReference>
<feature type="transmembrane region" description="Helical" evidence="12">
    <location>
        <begin position="71"/>
        <end position="89"/>
    </location>
</feature>
<dbReference type="Gene3D" id="1.10.287.130">
    <property type="match status" value="1"/>
</dbReference>
<protein>
    <recommendedName>
        <fullName evidence="3">histidine kinase</fullName>
        <ecNumber evidence="3">2.7.13.3</ecNumber>
    </recommendedName>
</protein>
<gene>
    <name evidence="15" type="ORF">GCM10007859_19110</name>
</gene>
<dbReference type="InterPro" id="IPR007895">
    <property type="entry name" value="MASE1"/>
</dbReference>
<evidence type="ECO:0000256" key="9">
    <source>
        <dbReference type="ARBA" id="ARBA00022989"/>
    </source>
</evidence>
<dbReference type="SUPFAM" id="SSF52172">
    <property type="entry name" value="CheY-like"/>
    <property type="match status" value="1"/>
</dbReference>
<evidence type="ECO:0000259" key="13">
    <source>
        <dbReference type="PROSITE" id="PS50109"/>
    </source>
</evidence>
<feature type="modified residue" description="4-aspartylphosphate" evidence="11">
    <location>
        <position position="623"/>
    </location>
</feature>
<feature type="transmembrane region" description="Helical" evidence="12">
    <location>
        <begin position="202"/>
        <end position="226"/>
    </location>
</feature>
<dbReference type="SMART" id="SM00448">
    <property type="entry name" value="REC"/>
    <property type="match status" value="1"/>
</dbReference>
<keyword evidence="10 12" id="KW-0472">Membrane</keyword>
<dbReference type="SUPFAM" id="SSF55874">
    <property type="entry name" value="ATPase domain of HSP90 chaperone/DNA topoisomerase II/histidine kinase"/>
    <property type="match status" value="1"/>
</dbReference>
<sequence length="709" mass="74545">MTVFGVRWRMYRKGEPRRGWRDAAVLFAVYALTLCAGVVWSRSVDNSTVFWAANGVLAAGLLLLRPRLGWAFVAACISLNLAVNVVSGLPANLNLAFTALNLGFSVVIAFLVRTFCGAALDLGRLRRFLPFVALVGAAAVAEGMIGAAFTSPTYTQWSIIWPRWAACDGVGMVLALPAVLLMMRRINPLYSGAAGPVERAALLIGLGALTAGTFAWSGAPLILLIYPAVLFAAFRLGAAWAFLSVGVVAQIATVQTLADRGPIALFDTTAQFTQVGLLHLFLVSILLTATLATSALAERMRTEQRARRKEASAAAVRARSEQTLATRERFLAVVSHEIRTPLNGVAGFAGALAARTDLDPEARRQAEAIAASAAVLTALIEDILDFSRLEQGRLELEPAPMDIGPVIAEAVERFRFPASGKGLDLSFRQTGDAASAYSVDARRLRQVVAGLIDNAVKFTDAGSVRVSAVVTPGEGGCDRLEVEVEDSGPGVPESRRGELFQPFAQMDAGLARRQSGAGLGLAMCHSIVALMGGDLTYQPAAGGGSVFRFALHLSRAEAPAETSEVIDPGERAPRILVVDDHPTNREVARLILTAYGCDVFEADDGATAVAAAGGAAFDAILMDVRMPGMDGLDATRAIRASGGPSAAAPILAVTADVMRDDVERCRASGMNGHVPKPINPARLMTALMTVLDGGEAFPVPAHVPAAVAA</sequence>
<dbReference type="InterPro" id="IPR005467">
    <property type="entry name" value="His_kinase_dom"/>
</dbReference>
<evidence type="ECO:0000313" key="16">
    <source>
        <dbReference type="Proteomes" id="UP001156921"/>
    </source>
</evidence>
<dbReference type="RefSeq" id="WP_284222760.1">
    <property type="nucleotide sequence ID" value="NZ_BSOY01000042.1"/>
</dbReference>
<dbReference type="Pfam" id="PF05231">
    <property type="entry name" value="MASE1"/>
    <property type="match status" value="1"/>
</dbReference>
<comment type="caution">
    <text evidence="15">The sequence shown here is derived from an EMBL/GenBank/DDBJ whole genome shotgun (WGS) entry which is preliminary data.</text>
</comment>
<dbReference type="Pfam" id="PF02518">
    <property type="entry name" value="HATPase_c"/>
    <property type="match status" value="1"/>
</dbReference>
<comment type="subcellular location">
    <subcellularLocation>
        <location evidence="2">Cell membrane</location>
        <topology evidence="2">Multi-pass membrane protein</topology>
    </subcellularLocation>
</comment>
<dbReference type="InterPro" id="IPR011006">
    <property type="entry name" value="CheY-like_superfamily"/>
</dbReference>
<evidence type="ECO:0000256" key="12">
    <source>
        <dbReference type="SAM" id="Phobius"/>
    </source>
</evidence>
<evidence type="ECO:0000256" key="3">
    <source>
        <dbReference type="ARBA" id="ARBA00012438"/>
    </source>
</evidence>
<proteinExistence type="predicted"/>
<keyword evidence="4" id="KW-1003">Cell membrane</keyword>
<dbReference type="PROSITE" id="PS50110">
    <property type="entry name" value="RESPONSE_REGULATORY"/>
    <property type="match status" value="1"/>
</dbReference>
<evidence type="ECO:0000256" key="10">
    <source>
        <dbReference type="ARBA" id="ARBA00023136"/>
    </source>
</evidence>